<dbReference type="Gene3D" id="3.40.50.1820">
    <property type="entry name" value="alpha/beta hydrolase"/>
    <property type="match status" value="1"/>
</dbReference>
<reference evidence="2 3" key="1">
    <citation type="submission" date="2024-06" db="EMBL/GenBank/DDBJ databases">
        <authorList>
            <person name="Chen R.Y."/>
        </authorList>
    </citation>
    <scope>NUCLEOTIDE SEQUENCE [LARGE SCALE GENOMIC DNA]</scope>
    <source>
        <strain evidence="2 3">D2</strain>
    </source>
</reference>
<comment type="caution">
    <text evidence="2">The sequence shown here is derived from an EMBL/GenBank/DDBJ whole genome shotgun (WGS) entry which is preliminary data.</text>
</comment>
<feature type="domain" description="Bacterial virulence factor lipase N-terminal" evidence="1">
    <location>
        <begin position="32"/>
        <end position="259"/>
    </location>
</feature>
<dbReference type="InterPro" id="IPR029058">
    <property type="entry name" value="AB_hydrolase_fold"/>
</dbReference>
<dbReference type="InterPro" id="IPR020009">
    <property type="entry name" value="VolA/Pla-1/cef"/>
</dbReference>
<organism evidence="2 3">
    <name type="scientific">Catenovulum sediminis</name>
    <dbReference type="NCBI Taxonomy" id="1740262"/>
    <lineage>
        <taxon>Bacteria</taxon>
        <taxon>Pseudomonadati</taxon>
        <taxon>Pseudomonadota</taxon>
        <taxon>Gammaproteobacteria</taxon>
        <taxon>Alteromonadales</taxon>
        <taxon>Alteromonadaceae</taxon>
        <taxon>Catenovulum</taxon>
    </lineage>
</organism>
<dbReference type="EMBL" id="JBELOE010000265">
    <property type="protein sequence ID" value="MER2493722.1"/>
    <property type="molecule type" value="Genomic_DNA"/>
</dbReference>
<dbReference type="Proteomes" id="UP001467690">
    <property type="component" value="Unassembled WGS sequence"/>
</dbReference>
<evidence type="ECO:0000313" key="3">
    <source>
        <dbReference type="Proteomes" id="UP001467690"/>
    </source>
</evidence>
<dbReference type="PROSITE" id="PS51257">
    <property type="entry name" value="PROKAR_LIPOPROTEIN"/>
    <property type="match status" value="1"/>
</dbReference>
<dbReference type="InterPro" id="IPR025920">
    <property type="entry name" value="Lipase_bact_N"/>
</dbReference>
<dbReference type="NCBIfam" id="TIGR03502">
    <property type="entry name" value="lipase_Pla1_cef"/>
    <property type="match status" value="1"/>
</dbReference>
<evidence type="ECO:0000259" key="1">
    <source>
        <dbReference type="Pfam" id="PF12262"/>
    </source>
</evidence>
<accession>A0ABV1RLW1</accession>
<dbReference type="SUPFAM" id="SSF53474">
    <property type="entry name" value="alpha/beta-Hydrolases"/>
    <property type="match status" value="1"/>
</dbReference>
<gene>
    <name evidence="2" type="ORF">ABS311_17720</name>
</gene>
<dbReference type="Pfam" id="PF12262">
    <property type="entry name" value="Lipase_bact_N"/>
    <property type="match status" value="1"/>
</dbReference>
<sequence>MVQSKIGIAAIIVSLLSACDSETLNERKEQNQENQLTASTRVTFDPANSVLSVPNDILFSETEDGTLNLPVVDAANFSDPTVALSALDGWSFQQPFVIDFTVTSEAGGLDAQSAQTPNAIRIFKAIMGGSSDVNHPECAEKTRGTACKIIEELTFGPIGDFVTQLASDSSVAVIPMRPFEAGVTYLVMVSDILQDGLGRSVQPSASYLTLRQDVKTAPLATDSQLALQATINSYEQVLSDFGVAQSDIIFSSAMTVQSKATLPLMKQLLVKNPAQLPQMTPPVATGLDVKTALQPSSDSCQNILEKIQSGTASTAEQGIVGFCAAQLYQSSIDLPYYSGIASADKPTGATGDGAWWQAMCDSGATLQGVITAGVTLPAEPQSESDAMCMSFGLRDLPDLQLDTERNITQYNPVPKIRGIENVNVQITVPDPVIATALKQETVEMPENGWPVVIMQHGIGNKKEGMLPVTAALSLAGFATVSIDMVLHGERGFDVTGDGEVDVVADENSVTAYMNLQNIRAIRDNLRQSVVDLLRLRLAVATLGQTEFNNQKVDNSRVYFLGHSLGGLVGTAFTALTNTSLAAQVDPLFKVQAAVLANTSGGIGSFLLESGSFGKFIKGSVLLSNYSDFITYLTQVPLNPATVLADQGEYAQQRESYLAQAGLDNEALSLFAIAEGYFLFLAQQGVDVLALGAEQHNQYLDVYLATLQTDQLNAVNDLINGYAFAAQAAVDAGDPNRYTESYTATQTPTLITEIWGDGTPATWDQVIPPVSSLSPMSGTENLARLLGIPKVSESVSGNQAQSALIRFNTGNHISLVSPAASAEVTQEMQNLIATYLATNAQVVKITDSEVIAN</sequence>
<dbReference type="RefSeq" id="WP_350402763.1">
    <property type="nucleotide sequence ID" value="NZ_JBELOE010000265.1"/>
</dbReference>
<proteinExistence type="predicted"/>
<evidence type="ECO:0000313" key="2">
    <source>
        <dbReference type="EMBL" id="MER2493722.1"/>
    </source>
</evidence>
<protein>
    <submittedName>
        <fullName evidence="2">VolA/Pla-1 family phospholipase</fullName>
    </submittedName>
</protein>
<name>A0ABV1RLW1_9ALTE</name>
<keyword evidence="3" id="KW-1185">Reference proteome</keyword>